<evidence type="ECO:0000313" key="7">
    <source>
        <dbReference type="Proteomes" id="UP000809789"/>
    </source>
</evidence>
<proteinExistence type="predicted"/>
<feature type="region of interest" description="Disordered" evidence="4">
    <location>
        <begin position="1"/>
        <end position="22"/>
    </location>
</feature>
<comment type="subcellular location">
    <subcellularLocation>
        <location evidence="1">Nucleus</location>
        <location evidence="1">Nucleolus</location>
    </subcellularLocation>
</comment>
<dbReference type="PANTHER" id="PTHR12686:SF8">
    <property type="entry name" value="EXOSOME COMPLEX COMPONENT CSL4"/>
    <property type="match status" value="1"/>
</dbReference>
<reference evidence="6" key="1">
    <citation type="submission" date="2021-07" db="EMBL/GenBank/DDBJ databases">
        <title>Elsinoe batatas strain:CRI-CJ2 Genome sequencing and assembly.</title>
        <authorList>
            <person name="Huang L."/>
        </authorList>
    </citation>
    <scope>NUCLEOTIDE SEQUENCE</scope>
    <source>
        <strain evidence="6">CRI-CJ2</strain>
    </source>
</reference>
<keyword evidence="2" id="KW-0963">Cytoplasm</keyword>
<dbReference type="GO" id="GO:0005737">
    <property type="term" value="C:cytoplasm"/>
    <property type="evidence" value="ECO:0007669"/>
    <property type="project" value="TreeGrafter"/>
</dbReference>
<dbReference type="InterPro" id="IPR012340">
    <property type="entry name" value="NA-bd_OB-fold"/>
</dbReference>
<protein>
    <recommendedName>
        <fullName evidence="5">Exosome complex component CSL4 C-terminal domain-containing protein</fullName>
    </recommendedName>
</protein>
<name>A0A8K0L7W9_9PEZI</name>
<dbReference type="EMBL" id="JAESVG020000002">
    <property type="protein sequence ID" value="KAG8630440.1"/>
    <property type="molecule type" value="Genomic_DNA"/>
</dbReference>
<dbReference type="GO" id="GO:0005730">
    <property type="term" value="C:nucleolus"/>
    <property type="evidence" value="ECO:0007669"/>
    <property type="project" value="UniProtKB-SubCell"/>
</dbReference>
<dbReference type="InterPro" id="IPR039771">
    <property type="entry name" value="Csl4"/>
</dbReference>
<evidence type="ECO:0000256" key="1">
    <source>
        <dbReference type="ARBA" id="ARBA00004604"/>
    </source>
</evidence>
<dbReference type="PANTHER" id="PTHR12686">
    <property type="entry name" value="3'-5' EXORIBONUCLEASE CSL4-RELATED"/>
    <property type="match status" value="1"/>
</dbReference>
<dbReference type="SUPFAM" id="SSF50249">
    <property type="entry name" value="Nucleic acid-binding proteins"/>
    <property type="match status" value="1"/>
</dbReference>
<evidence type="ECO:0000256" key="3">
    <source>
        <dbReference type="ARBA" id="ARBA00022835"/>
    </source>
</evidence>
<dbReference type="GO" id="GO:0006396">
    <property type="term" value="P:RNA processing"/>
    <property type="evidence" value="ECO:0007669"/>
    <property type="project" value="InterPro"/>
</dbReference>
<feature type="domain" description="Exosome complex component CSL4 C-terminal" evidence="5">
    <location>
        <begin position="54"/>
        <end position="158"/>
    </location>
</feature>
<gene>
    <name evidence="6" type="ORF">KVT40_002059</name>
</gene>
<dbReference type="GO" id="GO:0003723">
    <property type="term" value="F:RNA binding"/>
    <property type="evidence" value="ECO:0007669"/>
    <property type="project" value="InterPro"/>
</dbReference>
<sequence length="215" mass="22613">MTQIFLPGDPLPTSSQPGFGTHLATHTTVSSLAGTLHSSKSTSTILPPTTTAPLPTTGDIVLGTITRLTPRHATMDILALTTLPSAPPSTSSSNPTTSSLATSPITTTSSSLASTLPLPYAHQALIRQQDIRATELDKVTVAGSFQVGDIVRAVVISVGDERNYYVSTARDELGVVLGRSERGRELVGVSWGEMREVRDGKLVGRGEGRKVARVI</sequence>
<evidence type="ECO:0000259" key="5">
    <source>
        <dbReference type="Pfam" id="PF10447"/>
    </source>
</evidence>
<organism evidence="6 7">
    <name type="scientific">Elsinoe batatas</name>
    <dbReference type="NCBI Taxonomy" id="2601811"/>
    <lineage>
        <taxon>Eukaryota</taxon>
        <taxon>Fungi</taxon>
        <taxon>Dikarya</taxon>
        <taxon>Ascomycota</taxon>
        <taxon>Pezizomycotina</taxon>
        <taxon>Dothideomycetes</taxon>
        <taxon>Dothideomycetidae</taxon>
        <taxon>Myriangiales</taxon>
        <taxon>Elsinoaceae</taxon>
        <taxon>Elsinoe</taxon>
    </lineage>
</organism>
<evidence type="ECO:0000256" key="4">
    <source>
        <dbReference type="SAM" id="MobiDB-lite"/>
    </source>
</evidence>
<keyword evidence="7" id="KW-1185">Reference proteome</keyword>
<comment type="caution">
    <text evidence="6">The sequence shown here is derived from an EMBL/GenBank/DDBJ whole genome shotgun (WGS) entry which is preliminary data.</text>
</comment>
<feature type="region of interest" description="Disordered" evidence="4">
    <location>
        <begin position="83"/>
        <end position="105"/>
    </location>
</feature>
<accession>A0A8K0L7W9</accession>
<dbReference type="AlphaFoldDB" id="A0A8K0L7W9"/>
<dbReference type="Pfam" id="PF10447">
    <property type="entry name" value="EXOSC1"/>
    <property type="match status" value="1"/>
</dbReference>
<evidence type="ECO:0000313" key="6">
    <source>
        <dbReference type="EMBL" id="KAG8630440.1"/>
    </source>
</evidence>
<evidence type="ECO:0000256" key="2">
    <source>
        <dbReference type="ARBA" id="ARBA00022490"/>
    </source>
</evidence>
<feature type="compositionally biased region" description="Polar residues" evidence="4">
    <location>
        <begin position="12"/>
        <end position="22"/>
    </location>
</feature>
<dbReference type="Gene3D" id="2.40.50.140">
    <property type="entry name" value="Nucleic acid-binding proteins"/>
    <property type="match status" value="1"/>
</dbReference>
<dbReference type="OrthoDB" id="440760at2759"/>
<dbReference type="Proteomes" id="UP000809789">
    <property type="component" value="Unassembled WGS sequence"/>
</dbReference>
<dbReference type="GO" id="GO:0000176">
    <property type="term" value="C:nuclear exosome (RNase complex)"/>
    <property type="evidence" value="ECO:0007669"/>
    <property type="project" value="TreeGrafter"/>
</dbReference>
<dbReference type="InterPro" id="IPR019495">
    <property type="entry name" value="EXOSC1_C"/>
</dbReference>
<keyword evidence="3" id="KW-0271">Exosome</keyword>